<organism evidence="1">
    <name type="scientific">Fagus sylvatica</name>
    <name type="common">Beechnut</name>
    <dbReference type="NCBI Taxonomy" id="28930"/>
    <lineage>
        <taxon>Eukaryota</taxon>
        <taxon>Viridiplantae</taxon>
        <taxon>Streptophyta</taxon>
        <taxon>Embryophyta</taxon>
        <taxon>Tracheophyta</taxon>
        <taxon>Spermatophyta</taxon>
        <taxon>Magnoliopsida</taxon>
        <taxon>eudicotyledons</taxon>
        <taxon>Gunneridae</taxon>
        <taxon>Pentapetalae</taxon>
        <taxon>rosids</taxon>
        <taxon>fabids</taxon>
        <taxon>Fagales</taxon>
        <taxon>Fagaceae</taxon>
        <taxon>Fagus</taxon>
    </lineage>
</organism>
<protein>
    <submittedName>
        <fullName evidence="1">Uncharacterized protein</fullName>
    </submittedName>
</protein>
<accession>A0A2N9HBS3</accession>
<dbReference type="EMBL" id="OIVN01003161">
    <property type="protein sequence ID" value="SPD09203.1"/>
    <property type="molecule type" value="Genomic_DNA"/>
</dbReference>
<evidence type="ECO:0000313" key="1">
    <source>
        <dbReference type="EMBL" id="SPD09203.1"/>
    </source>
</evidence>
<gene>
    <name evidence="1" type="ORF">FSB_LOCUS37085</name>
</gene>
<dbReference type="AlphaFoldDB" id="A0A2N9HBS3"/>
<reference evidence="1" key="1">
    <citation type="submission" date="2018-02" db="EMBL/GenBank/DDBJ databases">
        <authorList>
            <person name="Cohen D.B."/>
            <person name="Kent A.D."/>
        </authorList>
    </citation>
    <scope>NUCLEOTIDE SEQUENCE</scope>
</reference>
<name>A0A2N9HBS3_FAGSY</name>
<sequence>MVEGRPVDRDDFIMKNKDGHGSLVANAVGKSLFLPKDMVSWQENNSERLIENLKCHSMLSIQGIFEVSSKLLETERLLREALGENALLKELEKMAST</sequence>
<proteinExistence type="predicted"/>